<proteinExistence type="predicted"/>
<gene>
    <name evidence="2" type="ORF">CYLTODRAFT_493659</name>
</gene>
<evidence type="ECO:0000313" key="3">
    <source>
        <dbReference type="Proteomes" id="UP000054007"/>
    </source>
</evidence>
<organism evidence="2 3">
    <name type="scientific">Cylindrobasidium torrendii FP15055 ss-10</name>
    <dbReference type="NCBI Taxonomy" id="1314674"/>
    <lineage>
        <taxon>Eukaryota</taxon>
        <taxon>Fungi</taxon>
        <taxon>Dikarya</taxon>
        <taxon>Basidiomycota</taxon>
        <taxon>Agaricomycotina</taxon>
        <taxon>Agaricomycetes</taxon>
        <taxon>Agaricomycetidae</taxon>
        <taxon>Agaricales</taxon>
        <taxon>Marasmiineae</taxon>
        <taxon>Physalacriaceae</taxon>
        <taxon>Cylindrobasidium</taxon>
    </lineage>
</organism>
<reference evidence="2 3" key="1">
    <citation type="journal article" date="2015" name="Fungal Genet. Biol.">
        <title>Evolution of novel wood decay mechanisms in Agaricales revealed by the genome sequences of Fistulina hepatica and Cylindrobasidium torrendii.</title>
        <authorList>
            <person name="Floudas D."/>
            <person name="Held B.W."/>
            <person name="Riley R."/>
            <person name="Nagy L.G."/>
            <person name="Koehler G."/>
            <person name="Ransdell A.S."/>
            <person name="Younus H."/>
            <person name="Chow J."/>
            <person name="Chiniquy J."/>
            <person name="Lipzen A."/>
            <person name="Tritt A."/>
            <person name="Sun H."/>
            <person name="Haridas S."/>
            <person name="LaButti K."/>
            <person name="Ohm R.A."/>
            <person name="Kues U."/>
            <person name="Blanchette R.A."/>
            <person name="Grigoriev I.V."/>
            <person name="Minto R.E."/>
            <person name="Hibbett D.S."/>
        </authorList>
    </citation>
    <scope>NUCLEOTIDE SEQUENCE [LARGE SCALE GENOMIC DNA]</scope>
    <source>
        <strain evidence="2 3">FP15055 ss-10</strain>
    </source>
</reference>
<evidence type="ECO:0000259" key="1">
    <source>
        <dbReference type="PROSITE" id="PS50181"/>
    </source>
</evidence>
<protein>
    <recommendedName>
        <fullName evidence="1">F-box domain-containing protein</fullName>
    </recommendedName>
</protein>
<feature type="domain" description="F-box" evidence="1">
    <location>
        <begin position="6"/>
        <end position="53"/>
    </location>
</feature>
<evidence type="ECO:0000313" key="2">
    <source>
        <dbReference type="EMBL" id="KIY63758.1"/>
    </source>
</evidence>
<accession>A0A0D7AZI2</accession>
<keyword evidence="3" id="KW-1185">Reference proteome</keyword>
<dbReference type="Pfam" id="PF00646">
    <property type="entry name" value="F-box"/>
    <property type="match status" value="1"/>
</dbReference>
<dbReference type="AlphaFoldDB" id="A0A0D7AZI2"/>
<name>A0A0D7AZI2_9AGAR</name>
<dbReference type="InterPro" id="IPR001810">
    <property type="entry name" value="F-box_dom"/>
</dbReference>
<dbReference type="InterPro" id="IPR036047">
    <property type="entry name" value="F-box-like_dom_sf"/>
</dbReference>
<dbReference type="SMART" id="SM00256">
    <property type="entry name" value="FBOX"/>
    <property type="match status" value="1"/>
</dbReference>
<dbReference type="OrthoDB" id="2745718at2759"/>
<dbReference type="STRING" id="1314674.A0A0D7AZI2"/>
<dbReference type="EMBL" id="KN880675">
    <property type="protein sequence ID" value="KIY63758.1"/>
    <property type="molecule type" value="Genomic_DNA"/>
</dbReference>
<dbReference type="Gene3D" id="1.20.1280.50">
    <property type="match status" value="1"/>
</dbReference>
<dbReference type="PROSITE" id="PS50181">
    <property type="entry name" value="FBOX"/>
    <property type="match status" value="1"/>
</dbReference>
<dbReference type="SUPFAM" id="SSF81383">
    <property type="entry name" value="F-box domain"/>
    <property type="match status" value="1"/>
</dbReference>
<sequence length="566" mass="65397">MSIPVANLLDRLPLELLEHILLFLDIKELSRCRRTTKKLQSFIDASTRLTYALEISKNGLVDNLACRAPVVEKLNLLRRTRARYGLLPTDPTWQFEAKTMRLNQMPWEFYGNVMAFYDLSARQLRCMRVPGVSVSKQKSVWNVKTPAFVAKDFTLDPSQNLLVFVNCENQRNTQKPLHRFRIWTLQGVPHPAASIPEITIETEDIFAEDIFYHMRLSGEHLGVLFQTKDLLMSVFACWNWKTGKLVTLLDHGIVFSSFAFLDNRHLFVTVPGLVIIPFRHCDPNKVVRTMRGTFISFELPFVQAHPDEEDICCIRADPQPDWPNADPSVPFYDEPNELVYTVEVYTEEEQPFFLVIPRKTVLPWITQAAIGDRLNIPWKDWGPHGTRAFYPRFHAPPTTTWMCPSFGSNLALFGNQRKTWMVIYDFNQARVKAEVLDGARHVKSPVKPAKPMKSKEWEVCTRKSTVKNTLVLKEPFETFLPFRCRSVGFAKQDGDRAVLLSQNGVIVLTEPYDLDEHPEVEPDEETWIDAYEFNMLAEDYSSLRRMRAERANYMPFAQPHPISQSP</sequence>
<dbReference type="Proteomes" id="UP000054007">
    <property type="component" value="Unassembled WGS sequence"/>
</dbReference>